<reference evidence="2 3" key="1">
    <citation type="submission" date="2023-09" db="EMBL/GenBank/DDBJ databases">
        <authorList>
            <person name="Wang M."/>
        </authorList>
    </citation>
    <scope>NUCLEOTIDE SEQUENCE [LARGE SCALE GENOMIC DNA]</scope>
    <source>
        <strain evidence="2">GT-2023</strain>
        <tissue evidence="2">Liver</tissue>
    </source>
</reference>
<feature type="region of interest" description="Disordered" evidence="1">
    <location>
        <begin position="101"/>
        <end position="134"/>
    </location>
</feature>
<sequence>MTKCKCKCSPDSSFPGSTLVTERKTDQHKGSGSSLLRLSPQRSPVRGVHPGVLCAGYDHGAVRCHSQLSLLDRANYHHPVDLPDTTGLSWREGILRCLESVQPRSRSGPESSPAAAPTSTDPLSFISTGPFQHP</sequence>
<comment type="caution">
    <text evidence="2">The sequence shown here is derived from an EMBL/GenBank/DDBJ whole genome shotgun (WGS) entry which is preliminary data.</text>
</comment>
<feature type="compositionally biased region" description="Polar residues" evidence="1">
    <location>
        <begin position="10"/>
        <end position="20"/>
    </location>
</feature>
<evidence type="ECO:0000313" key="3">
    <source>
        <dbReference type="Proteomes" id="UP001558613"/>
    </source>
</evidence>
<dbReference type="EMBL" id="JAYMGO010000008">
    <property type="protein sequence ID" value="KAL1269171.1"/>
    <property type="molecule type" value="Genomic_DNA"/>
</dbReference>
<dbReference type="Proteomes" id="UP001558613">
    <property type="component" value="Unassembled WGS sequence"/>
</dbReference>
<evidence type="ECO:0000256" key="1">
    <source>
        <dbReference type="SAM" id="MobiDB-lite"/>
    </source>
</evidence>
<evidence type="ECO:0000313" key="2">
    <source>
        <dbReference type="EMBL" id="KAL1269171.1"/>
    </source>
</evidence>
<organism evidence="2 3">
    <name type="scientific">Cirrhinus molitorella</name>
    <name type="common">mud carp</name>
    <dbReference type="NCBI Taxonomy" id="172907"/>
    <lineage>
        <taxon>Eukaryota</taxon>
        <taxon>Metazoa</taxon>
        <taxon>Chordata</taxon>
        <taxon>Craniata</taxon>
        <taxon>Vertebrata</taxon>
        <taxon>Euteleostomi</taxon>
        <taxon>Actinopterygii</taxon>
        <taxon>Neopterygii</taxon>
        <taxon>Teleostei</taxon>
        <taxon>Ostariophysi</taxon>
        <taxon>Cypriniformes</taxon>
        <taxon>Cyprinidae</taxon>
        <taxon>Labeoninae</taxon>
        <taxon>Labeonini</taxon>
        <taxon>Cirrhinus</taxon>
    </lineage>
</organism>
<keyword evidence="3" id="KW-1185">Reference proteome</keyword>
<protein>
    <submittedName>
        <fullName evidence="2">Uncharacterized protein</fullName>
    </submittedName>
</protein>
<name>A0ABR3MWZ9_9TELE</name>
<feature type="region of interest" description="Disordered" evidence="1">
    <location>
        <begin position="8"/>
        <end position="43"/>
    </location>
</feature>
<feature type="compositionally biased region" description="Low complexity" evidence="1">
    <location>
        <begin position="30"/>
        <end position="43"/>
    </location>
</feature>
<feature type="compositionally biased region" description="Polar residues" evidence="1">
    <location>
        <begin position="117"/>
        <end position="134"/>
    </location>
</feature>
<proteinExistence type="predicted"/>
<accession>A0ABR3MWZ9</accession>
<gene>
    <name evidence="2" type="ORF">QQF64_031460</name>
</gene>